<feature type="compositionally biased region" description="Low complexity" evidence="32">
    <location>
        <begin position="347"/>
        <end position="363"/>
    </location>
</feature>
<dbReference type="HAMAP" id="MF_03010">
    <property type="entry name" value="eIF3k"/>
    <property type="match status" value="1"/>
</dbReference>
<evidence type="ECO:0000256" key="16">
    <source>
        <dbReference type="ARBA" id="ARBA00022917"/>
    </source>
</evidence>
<dbReference type="GO" id="GO:0001732">
    <property type="term" value="P:formation of cytoplasmic translation initiation complex"/>
    <property type="evidence" value="ECO:0007669"/>
    <property type="project" value="UniProtKB-UniRule"/>
</dbReference>
<evidence type="ECO:0000256" key="22">
    <source>
        <dbReference type="ARBA" id="ARBA00023180"/>
    </source>
</evidence>
<accession>A0A1J1IJI8</accession>
<evidence type="ECO:0000256" key="29">
    <source>
        <dbReference type="HAMAP-Rule" id="MF_03010"/>
    </source>
</evidence>
<keyword evidence="10" id="KW-0808">Transferase</keyword>
<dbReference type="NCBIfam" id="TIGR01385">
    <property type="entry name" value="TFSII"/>
    <property type="match status" value="1"/>
</dbReference>
<dbReference type="InterPro" id="IPR033464">
    <property type="entry name" value="CSN8_PSD8_EIF3K"/>
</dbReference>
<dbReference type="CDD" id="cd00183">
    <property type="entry name" value="TFIIS_I"/>
    <property type="match status" value="1"/>
</dbReference>
<evidence type="ECO:0000256" key="19">
    <source>
        <dbReference type="ARBA" id="ARBA00023034"/>
    </source>
</evidence>
<dbReference type="AlphaFoldDB" id="A0A1J1IJI8"/>
<feature type="compositionally biased region" description="Basic and acidic residues" evidence="32">
    <location>
        <begin position="331"/>
        <end position="346"/>
    </location>
</feature>
<dbReference type="Gene3D" id="1.25.40.250">
    <property type="entry name" value="ARM repeat, domain 1"/>
    <property type="match status" value="1"/>
</dbReference>
<dbReference type="InterPro" id="IPR035992">
    <property type="entry name" value="Ricin_B-like_lectins"/>
</dbReference>
<evidence type="ECO:0000256" key="24">
    <source>
        <dbReference type="ARBA" id="ARBA00023242"/>
    </source>
</evidence>
<evidence type="ECO:0000256" key="32">
    <source>
        <dbReference type="SAM" id="MobiDB-lite"/>
    </source>
</evidence>
<evidence type="ECO:0000256" key="7">
    <source>
        <dbReference type="ARBA" id="ARBA00022490"/>
    </source>
</evidence>
<dbReference type="PROSITE" id="PS50231">
    <property type="entry name" value="RICIN_B_LECTIN"/>
    <property type="match status" value="1"/>
</dbReference>
<comment type="similarity">
    <text evidence="6">Belongs to the TFS-II family.</text>
</comment>
<dbReference type="EMBL" id="CVRI01000054">
    <property type="protein sequence ID" value="CRL00395.1"/>
    <property type="molecule type" value="Genomic_DNA"/>
</dbReference>
<evidence type="ECO:0000256" key="17">
    <source>
        <dbReference type="ARBA" id="ARBA00022968"/>
    </source>
</evidence>
<comment type="function">
    <text evidence="29">Component of the eukaryotic translation initiation factor 3 (eIF-3) complex, which is involved in protein synthesis of a specialized repertoire of mRNAs and, together with other initiation factors, stimulates binding of mRNA and methionyl-tRNAi to the 40S ribosome. The eIF-3 complex specifically targets and initiates translation of a subset of mRNAs involved in cell proliferation.</text>
</comment>
<keyword evidence="19" id="KW-0333">Golgi apparatus</keyword>
<keyword evidence="8 29" id="KW-0396">Initiation factor</keyword>
<evidence type="ECO:0000256" key="2">
    <source>
        <dbReference type="ARBA" id="ARBA00004123"/>
    </source>
</evidence>
<dbReference type="PANTHER" id="PTHR11675">
    <property type="entry name" value="N-ACETYLGALACTOSAMINYLTRANSFERASE"/>
    <property type="match status" value="1"/>
</dbReference>
<keyword evidence="23" id="KW-0464">Manganese</keyword>
<dbReference type="InterPro" id="IPR017923">
    <property type="entry name" value="TFIIS_N"/>
</dbReference>
<dbReference type="InterPro" id="IPR003617">
    <property type="entry name" value="TFIIS/CRSP70_N_sub"/>
</dbReference>
<keyword evidence="16 29" id="KW-0648">Protein biosynthesis</keyword>
<dbReference type="GO" id="GO:0008270">
    <property type="term" value="F:zinc ion binding"/>
    <property type="evidence" value="ECO:0007669"/>
    <property type="project" value="UniProtKB-KW"/>
</dbReference>
<dbReference type="InterPro" id="IPR001222">
    <property type="entry name" value="Znf_TFIIS"/>
</dbReference>
<comment type="subunit">
    <text evidence="29">Component of the eukaryotic translation initiation factor 3 (eIF-3) complex.</text>
</comment>
<dbReference type="SUPFAM" id="SSF46942">
    <property type="entry name" value="Elongation factor TFIIS domain 2"/>
    <property type="match status" value="1"/>
</dbReference>
<dbReference type="PROSITE" id="PS51319">
    <property type="entry name" value="TFIIS_N"/>
    <property type="match status" value="1"/>
</dbReference>
<feature type="compositionally biased region" description="Low complexity" evidence="32">
    <location>
        <begin position="310"/>
        <end position="330"/>
    </location>
</feature>
<keyword evidence="17" id="KW-0735">Signal-anchor</keyword>
<dbReference type="GO" id="GO:0006446">
    <property type="term" value="P:regulation of translational initiation"/>
    <property type="evidence" value="ECO:0007669"/>
    <property type="project" value="InterPro"/>
</dbReference>
<evidence type="ECO:0000256" key="8">
    <source>
        <dbReference type="ARBA" id="ARBA00022540"/>
    </source>
</evidence>
<evidence type="ECO:0000256" key="9">
    <source>
        <dbReference type="ARBA" id="ARBA00022676"/>
    </source>
</evidence>
<dbReference type="Pfam" id="PF08711">
    <property type="entry name" value="Med26"/>
    <property type="match status" value="1"/>
</dbReference>
<evidence type="ECO:0000256" key="13">
    <source>
        <dbReference type="ARBA" id="ARBA00022734"/>
    </source>
</evidence>
<dbReference type="Gene3D" id="2.20.25.10">
    <property type="match status" value="1"/>
</dbReference>
<dbReference type="FunFam" id="3.90.550.10:FF:000005">
    <property type="entry name" value="Polypeptide N-acetylgalactosaminyltransferase"/>
    <property type="match status" value="1"/>
</dbReference>
<evidence type="ECO:0000256" key="25">
    <source>
        <dbReference type="ARBA" id="ARBA00025408"/>
    </source>
</evidence>
<comment type="pathway">
    <text evidence="4">Protein modification; protein glycosylation.</text>
</comment>
<keyword evidence="18" id="KW-1133">Transmembrane helix</keyword>
<organism evidence="37 38">
    <name type="scientific">Clunio marinus</name>
    <dbReference type="NCBI Taxonomy" id="568069"/>
    <lineage>
        <taxon>Eukaryota</taxon>
        <taxon>Metazoa</taxon>
        <taxon>Ecdysozoa</taxon>
        <taxon>Arthropoda</taxon>
        <taxon>Hexapoda</taxon>
        <taxon>Insecta</taxon>
        <taxon>Pterygota</taxon>
        <taxon>Neoptera</taxon>
        <taxon>Endopterygota</taxon>
        <taxon>Diptera</taxon>
        <taxon>Nematocera</taxon>
        <taxon>Chironomoidea</taxon>
        <taxon>Chironomidae</taxon>
        <taxon>Clunio</taxon>
    </lineage>
</organism>
<dbReference type="PANTHER" id="PTHR11675:SF101">
    <property type="entry name" value="POLYPEPTIDE N-ACETYLGALACTOSAMINYLTRANSFERASE 5"/>
    <property type="match status" value="1"/>
</dbReference>
<evidence type="ECO:0000259" key="36">
    <source>
        <dbReference type="PROSITE" id="PS51321"/>
    </source>
</evidence>
<evidence type="ECO:0000256" key="5">
    <source>
        <dbReference type="ARBA" id="ARBA00005680"/>
    </source>
</evidence>
<dbReference type="GO" id="GO:0006368">
    <property type="term" value="P:transcription elongation by RNA polymerase II"/>
    <property type="evidence" value="ECO:0007669"/>
    <property type="project" value="InterPro"/>
</dbReference>
<evidence type="ECO:0000256" key="3">
    <source>
        <dbReference type="ARBA" id="ARBA00004323"/>
    </source>
</evidence>
<evidence type="ECO:0000259" key="33">
    <source>
        <dbReference type="PROSITE" id="PS50250"/>
    </source>
</evidence>
<evidence type="ECO:0000256" key="26">
    <source>
        <dbReference type="ARBA" id="ARBA00050905"/>
    </source>
</evidence>
<dbReference type="GO" id="GO:0005852">
    <property type="term" value="C:eukaryotic translation initiation factor 3 complex"/>
    <property type="evidence" value="ECO:0007669"/>
    <property type="project" value="UniProtKB-UniRule"/>
</dbReference>
<keyword evidence="38" id="KW-1185">Reference proteome</keyword>
<evidence type="ECO:0000256" key="1">
    <source>
        <dbReference type="ARBA" id="ARBA00001936"/>
    </source>
</evidence>
<dbReference type="PROSITE" id="PS51133">
    <property type="entry name" value="ZF_TFIIS_2"/>
    <property type="match status" value="1"/>
</dbReference>
<dbReference type="InterPro" id="IPR016020">
    <property type="entry name" value="Transl_init_fac_sub12_N_euk"/>
</dbReference>
<dbReference type="InterPro" id="IPR000717">
    <property type="entry name" value="PCI_dom"/>
</dbReference>
<keyword evidence="14 30" id="KW-0863">Zinc-finger</keyword>
<dbReference type="Proteomes" id="UP000183832">
    <property type="component" value="Unassembled WGS sequence"/>
</dbReference>
<dbReference type="STRING" id="568069.A0A1J1IJI8"/>
<dbReference type="InterPro" id="IPR001173">
    <property type="entry name" value="Glyco_trans_2-like"/>
</dbReference>
<evidence type="ECO:0000256" key="11">
    <source>
        <dbReference type="ARBA" id="ARBA00022692"/>
    </source>
</evidence>
<dbReference type="GO" id="GO:0006493">
    <property type="term" value="P:protein O-linked glycosylation"/>
    <property type="evidence" value="ECO:0007669"/>
    <property type="project" value="UniProtKB-ARBA"/>
</dbReference>
<dbReference type="InterPro" id="IPR003618">
    <property type="entry name" value="TFIIS_cen_dom"/>
</dbReference>
<evidence type="ECO:0000256" key="18">
    <source>
        <dbReference type="ARBA" id="ARBA00022989"/>
    </source>
</evidence>
<dbReference type="Gene3D" id="1.10.10.10">
    <property type="entry name" value="Winged helix-like DNA-binding domain superfamily/Winged helix DNA-binding domain"/>
    <property type="match status" value="1"/>
</dbReference>
<evidence type="ECO:0000256" key="12">
    <source>
        <dbReference type="ARBA" id="ARBA00022723"/>
    </source>
</evidence>
<dbReference type="FunFam" id="2.80.10.50:FF:000047">
    <property type="entry name" value="Polypeptide N-acetylgalactosaminyltransferase"/>
    <property type="match status" value="1"/>
</dbReference>
<feature type="domain" description="TFIIS N-terminal" evidence="35">
    <location>
        <begin position="232"/>
        <end position="311"/>
    </location>
</feature>
<keyword evidence="22" id="KW-0325">Glycoprotein</keyword>
<dbReference type="SUPFAM" id="SSF53448">
    <property type="entry name" value="Nucleotide-diphospho-sugar transferases"/>
    <property type="match status" value="1"/>
</dbReference>
<dbReference type="GO" id="GO:0033290">
    <property type="term" value="C:eukaryotic 48S preinitiation complex"/>
    <property type="evidence" value="ECO:0007669"/>
    <property type="project" value="UniProtKB-UniRule"/>
</dbReference>
<comment type="function">
    <text evidence="25">Necessary for efficient RNA polymerase II transcription elongation past template-encoded arresting sites. The arresting sites in DNA have the property of trapping a certain fraction of elongating RNA polymerases that pass through, resulting in locked ternary complexes. Cleavage of the nascent transcript by S-II allows the resumption of elongation from the new 3'-terminus.</text>
</comment>
<dbReference type="CDD" id="cd02510">
    <property type="entry name" value="pp-GalNAc-T"/>
    <property type="match status" value="1"/>
</dbReference>
<feature type="domain" description="TFIIS central" evidence="36">
    <location>
        <begin position="366"/>
        <end position="481"/>
    </location>
</feature>
<evidence type="ECO:0000256" key="20">
    <source>
        <dbReference type="ARBA" id="ARBA00023136"/>
    </source>
</evidence>
<comment type="function">
    <text evidence="28">Component of the eukaryotic translation initiation factor 3 (eIF-3) complex, which is required for several steps in the initiation of protein synthesis. The eIF-3 complex associates with the 40S ribosome and facilitates the recruitment of eIF-1, eIF-1A, eIF-2:GTP:methionyl-tRNAi and eIF-5 to form the 43S pre-initiation complex (43S PIC). The eIF-3 complex stimulates mRNA recruitment to the 43S PIC and scanning of the mRNA for AUG recognition. The eIF-3 complex is also required for disassembly and recycling of post-termination ribosomal complexes and subsequently prevents premature joining of the 40S and 60S ribosomal subunits prior to initiation. The eIF-3 complex specifically targets and initiates translation of a subset of mRNAs involved in cell proliferation, including cell cycling, differentiation and apoptosis, and uses different modes of RNA stem-loop binding to exert either translational activation or repression.</text>
</comment>
<keyword evidence="24 31" id="KW-0539">Nucleus</keyword>
<dbReference type="Pfam" id="PF00535">
    <property type="entry name" value="Glycos_transf_2"/>
    <property type="match status" value="1"/>
</dbReference>
<evidence type="ECO:0000313" key="37">
    <source>
        <dbReference type="EMBL" id="CRL00395.1"/>
    </source>
</evidence>
<protein>
    <recommendedName>
        <fullName evidence="29">Eukaryotic translation initiation factor 3 subunit K</fullName>
        <shortName evidence="29">eIF3k</shortName>
    </recommendedName>
    <alternativeName>
        <fullName evidence="29">eIF-3 p25</fullName>
    </alternativeName>
</protein>
<dbReference type="SUPFAM" id="SSF57783">
    <property type="entry name" value="Zinc beta-ribbon"/>
    <property type="match status" value="1"/>
</dbReference>
<keyword evidence="15" id="KW-0862">Zinc</keyword>
<evidence type="ECO:0000256" key="6">
    <source>
        <dbReference type="ARBA" id="ARBA00009647"/>
    </source>
</evidence>
<evidence type="ECO:0000256" key="14">
    <source>
        <dbReference type="ARBA" id="ARBA00022771"/>
    </source>
</evidence>
<dbReference type="InterPro" id="IPR036388">
    <property type="entry name" value="WH-like_DNA-bd_sf"/>
</dbReference>
<dbReference type="SUPFAM" id="SSF46785">
    <property type="entry name" value="Winged helix' DNA-binding domain"/>
    <property type="match status" value="1"/>
</dbReference>
<dbReference type="InterPro" id="IPR035441">
    <property type="entry name" value="TFIIS/LEDGF_dom_sf"/>
</dbReference>
<dbReference type="PROSITE" id="PS50250">
    <property type="entry name" value="PCI"/>
    <property type="match status" value="1"/>
</dbReference>
<dbReference type="GO" id="GO:0000139">
    <property type="term" value="C:Golgi membrane"/>
    <property type="evidence" value="ECO:0007669"/>
    <property type="project" value="UniProtKB-SubCell"/>
</dbReference>
<dbReference type="SMART" id="SM00510">
    <property type="entry name" value="TFS2M"/>
    <property type="match status" value="1"/>
</dbReference>
<dbReference type="InterPro" id="IPR036390">
    <property type="entry name" value="WH_DNA-bd_sf"/>
</dbReference>
<comment type="subcellular location">
    <subcellularLocation>
        <location evidence="29">Cytoplasm</location>
    </subcellularLocation>
    <subcellularLocation>
        <location evidence="3">Golgi apparatus membrane</location>
        <topology evidence="3">Single-pass type II membrane protein</topology>
    </subcellularLocation>
    <subcellularLocation>
        <location evidence="2 31">Nucleus</location>
    </subcellularLocation>
</comment>
<dbReference type="InterPro" id="IPR045885">
    <property type="entry name" value="GalNAc-T"/>
</dbReference>
<keyword evidence="9" id="KW-0328">Glycosyltransferase</keyword>
<dbReference type="InterPro" id="IPR036575">
    <property type="entry name" value="TFIIS_cen_dom_sf"/>
</dbReference>
<evidence type="ECO:0000256" key="23">
    <source>
        <dbReference type="ARBA" id="ARBA00023211"/>
    </source>
</evidence>
<dbReference type="GO" id="GO:0003723">
    <property type="term" value="F:RNA binding"/>
    <property type="evidence" value="ECO:0007669"/>
    <property type="project" value="UniProtKB-UniRule"/>
</dbReference>
<dbReference type="Pfam" id="PF00652">
    <property type="entry name" value="Ricin_B_lectin"/>
    <property type="match status" value="1"/>
</dbReference>
<dbReference type="SUPFAM" id="SSF48371">
    <property type="entry name" value="ARM repeat"/>
    <property type="match status" value="1"/>
</dbReference>
<keyword evidence="13" id="KW-0430">Lectin</keyword>
<dbReference type="SUPFAM" id="SSF47676">
    <property type="entry name" value="Conserved domain common to transcription factors TFIIS, elongin A, CRSP70"/>
    <property type="match status" value="1"/>
</dbReference>
<gene>
    <name evidence="37" type="ORF">CLUMA_CG013663</name>
</gene>
<dbReference type="Pfam" id="PF07500">
    <property type="entry name" value="TFIIS_M"/>
    <property type="match status" value="1"/>
</dbReference>
<dbReference type="Gene3D" id="2.80.10.50">
    <property type="match status" value="1"/>
</dbReference>
<dbReference type="InterPro" id="IPR016024">
    <property type="entry name" value="ARM-type_fold"/>
</dbReference>
<dbReference type="InterPro" id="IPR000772">
    <property type="entry name" value="Ricin_B_lectin"/>
</dbReference>
<evidence type="ECO:0000256" key="28">
    <source>
        <dbReference type="ARBA" id="ARBA00057041"/>
    </source>
</evidence>
<dbReference type="SMART" id="SM00440">
    <property type="entry name" value="ZnF_C2C2"/>
    <property type="match status" value="1"/>
</dbReference>
<dbReference type="Gene3D" id="1.10.472.30">
    <property type="entry name" value="Transcription elongation factor S-II, central domain"/>
    <property type="match status" value="1"/>
</dbReference>
<dbReference type="InterPro" id="IPR006289">
    <property type="entry name" value="TFSII"/>
</dbReference>
<dbReference type="GO" id="GO:0043022">
    <property type="term" value="F:ribosome binding"/>
    <property type="evidence" value="ECO:0007669"/>
    <property type="project" value="InterPro"/>
</dbReference>
<evidence type="ECO:0000256" key="31">
    <source>
        <dbReference type="PROSITE-ProRule" id="PRU00649"/>
    </source>
</evidence>
<evidence type="ECO:0000259" key="35">
    <source>
        <dbReference type="PROSITE" id="PS51319"/>
    </source>
</evidence>
<dbReference type="SMART" id="SM00509">
    <property type="entry name" value="TFS2N"/>
    <property type="match status" value="1"/>
</dbReference>
<dbReference type="GO" id="GO:0004653">
    <property type="term" value="F:polypeptide N-acetylgalactosaminyltransferase activity"/>
    <property type="evidence" value="ECO:0007669"/>
    <property type="project" value="UniProtKB-EC"/>
</dbReference>
<keyword evidence="7 29" id="KW-0963">Cytoplasm</keyword>
<keyword evidence="20" id="KW-0472">Membrane</keyword>
<feature type="domain" description="TFIIS-type" evidence="34">
    <location>
        <begin position="484"/>
        <end position="523"/>
    </location>
</feature>
<comment type="similarity">
    <text evidence="29">Belongs to the eIF-3 subunit K family.</text>
</comment>
<keyword evidence="12" id="KW-0479">Metal-binding</keyword>
<evidence type="ECO:0000256" key="15">
    <source>
        <dbReference type="ARBA" id="ARBA00022833"/>
    </source>
</evidence>
<dbReference type="InterPro" id="IPR029044">
    <property type="entry name" value="Nucleotide-diphossugar_trans"/>
</dbReference>
<evidence type="ECO:0000256" key="30">
    <source>
        <dbReference type="PROSITE-ProRule" id="PRU00472"/>
    </source>
</evidence>
<dbReference type="SUPFAM" id="SSF50370">
    <property type="entry name" value="Ricin B-like lectins"/>
    <property type="match status" value="1"/>
</dbReference>
<dbReference type="FunFam" id="1.10.10.10:FF:000212">
    <property type="entry name" value="Eukaryotic translation initiation factor 3 subunit K"/>
    <property type="match status" value="1"/>
</dbReference>
<dbReference type="Pfam" id="PF01096">
    <property type="entry name" value="Zn_ribbon_TFIIS"/>
    <property type="match status" value="1"/>
</dbReference>
<dbReference type="GO" id="GO:0016282">
    <property type="term" value="C:eukaryotic 43S preinitiation complex"/>
    <property type="evidence" value="ECO:0007669"/>
    <property type="project" value="UniProtKB-UniRule"/>
</dbReference>
<dbReference type="SMART" id="SM00458">
    <property type="entry name" value="RICIN"/>
    <property type="match status" value="1"/>
</dbReference>
<comment type="catalytic activity">
    <reaction evidence="27">
        <text>L-seryl-[protein] + UDP-N-acetyl-alpha-D-galactosamine = a 3-O-[N-acetyl-alpha-D-galactosaminyl]-L-seryl-[protein] + UDP + H(+)</text>
        <dbReference type="Rhea" id="RHEA:23956"/>
        <dbReference type="Rhea" id="RHEA-COMP:9863"/>
        <dbReference type="Rhea" id="RHEA-COMP:12788"/>
        <dbReference type="ChEBI" id="CHEBI:15378"/>
        <dbReference type="ChEBI" id="CHEBI:29999"/>
        <dbReference type="ChEBI" id="CHEBI:53604"/>
        <dbReference type="ChEBI" id="CHEBI:58223"/>
        <dbReference type="ChEBI" id="CHEBI:67138"/>
        <dbReference type="EC" id="2.4.1.41"/>
    </reaction>
</comment>
<dbReference type="GO" id="GO:0005634">
    <property type="term" value="C:nucleus"/>
    <property type="evidence" value="ECO:0007669"/>
    <property type="project" value="UniProtKB-SubCell"/>
</dbReference>
<sequence>MAKLIKTDDGTLMTIPEMLKSIERYNPTHFVFLEQYVQEQAKENTYDLDANLAVLKYYQFNPLALNLNITHLILLKALTNLPFSDFVLCKYLLLPTQMRDDTVKEIIYIADILEQCDFVLFWQTVQNKGALFEKITGFYDSVRKFVCHVVGTTFQTVDKVYLSKLLGNVDDKQLTHWVKKHNWTMQGDIVTIIKQEETIKTKHIAEKIDFESLGGLMANCFSTNNNKMSVEDEVLRIHKKLSKITSSGTDNQTQALDLLKALQNLKIDLDILTSTRIGMAVNELRKCSKDEEVINLSKKLIKNWKKLLASNPESPKSSQKSSNGSSASKPSSKDSNKDDKIKDSKSKSSSQTNFPPPSSSSTTDVVRLKCREMLAGALKVEDYPDGCASAEELAEELEEAIFAEFKNTDMKYKNRIRSRVSNLKDTKNPGLRNNFITGVISASRFAKMTPEEMANDEMKKLREKFVKESINDAQLATVQGTKTDLLKCGKCKKKDCTYNQLQTRSADEPMTTFVMCNACEQGKSMSNYTRMFRGKMRTSTCRIILITSLAWLLIDVIIIMKYTDGLNGGIFKKSRDNGQQSHNVASLSGGHHVIDEDPIVDEEEIDTNLNNIDNGDEIVKRISKTYRTVDLKKWRPAPVVKENPGKPGEMGKPVKMKSYQQEEMKEKFKENQFNLLASDMIWLNRSLSDVRHKDCRTKTYPGKMPTTSIVIVFHNEAWSTLLRTIWSVINRSPRPLLKEIILVDDASEREYLGKKLEDYVQTLPVSTYVLRTGKRSGLIRARLLGAANVKGQVITFLDAHCECTEGWLEPLLSRIVLDRRTVVCPIIDVISDETFEYVTASDQTWGGFNWKLNFRWYRVPSREMSRRNNDRTAPLRTPTMAGGLFSIDKDYFYEIGSYDEGMDIWGGENLEMSFRVWMCGGILEIAPCSRVGHVFRKSTPYTFPGGTSQIVNKNNARLVEVWLDEWKEFYYNINPGARKTSAGDVSGRLQLRERLQCKSFRWYLENIYPESQMPLDYYFLGEIRNAESHNCLDTMGHKSGEKVGSSYCHGLGGNQVFAYTKRQQIMSDDNCLDASNANGPVNLVRCHGMGGNQEWSYDENDLTIKHVNSGNCLTRPTKDDPSTPLLRPCNYSKGQQWLMQSKFKWQSRHGSEDEKRR</sequence>
<keyword evidence="21" id="KW-1015">Disulfide bond</keyword>
<evidence type="ECO:0000256" key="21">
    <source>
        <dbReference type="ARBA" id="ARBA00023157"/>
    </source>
</evidence>
<evidence type="ECO:0000259" key="34">
    <source>
        <dbReference type="PROSITE" id="PS51133"/>
    </source>
</evidence>
<dbReference type="Gene3D" id="1.20.930.10">
    <property type="entry name" value="Conserved domain common to transcription factors TFIIS, elongin A, CRSP70"/>
    <property type="match status" value="1"/>
</dbReference>
<reference evidence="37 38" key="1">
    <citation type="submission" date="2015-04" db="EMBL/GenBank/DDBJ databases">
        <authorList>
            <person name="Syromyatnikov M.Y."/>
            <person name="Popov V.N."/>
        </authorList>
    </citation>
    <scope>NUCLEOTIDE SEQUENCE [LARGE SCALE GENOMIC DNA]</scope>
</reference>
<evidence type="ECO:0000256" key="10">
    <source>
        <dbReference type="ARBA" id="ARBA00022679"/>
    </source>
</evidence>
<evidence type="ECO:0000256" key="4">
    <source>
        <dbReference type="ARBA" id="ARBA00004922"/>
    </source>
</evidence>
<comment type="cofactor">
    <cofactor evidence="1">
        <name>Mn(2+)</name>
        <dbReference type="ChEBI" id="CHEBI:29035"/>
    </cofactor>
</comment>
<feature type="domain" description="PCI" evidence="33">
    <location>
        <begin position="46"/>
        <end position="207"/>
    </location>
</feature>
<comment type="catalytic activity">
    <reaction evidence="26">
        <text>L-threonyl-[protein] + UDP-N-acetyl-alpha-D-galactosamine = a 3-O-[N-acetyl-alpha-D-galactosaminyl]-L-threonyl-[protein] + UDP + H(+)</text>
        <dbReference type="Rhea" id="RHEA:52424"/>
        <dbReference type="Rhea" id="RHEA-COMP:11060"/>
        <dbReference type="Rhea" id="RHEA-COMP:11689"/>
        <dbReference type="ChEBI" id="CHEBI:15378"/>
        <dbReference type="ChEBI" id="CHEBI:30013"/>
        <dbReference type="ChEBI" id="CHEBI:58223"/>
        <dbReference type="ChEBI" id="CHEBI:67138"/>
        <dbReference type="ChEBI" id="CHEBI:87075"/>
        <dbReference type="EC" id="2.4.1.41"/>
    </reaction>
</comment>
<evidence type="ECO:0000313" key="38">
    <source>
        <dbReference type="Proteomes" id="UP000183832"/>
    </source>
</evidence>
<dbReference type="FunFam" id="1.25.40.250:FF:000001">
    <property type="entry name" value="Eukaryotic translation initiation factor 3 subunit K"/>
    <property type="match status" value="1"/>
</dbReference>
<keyword evidence="11" id="KW-0812">Transmembrane</keyword>
<feature type="region of interest" description="Disordered" evidence="32">
    <location>
        <begin position="310"/>
        <end position="365"/>
    </location>
</feature>
<dbReference type="GO" id="GO:0003743">
    <property type="term" value="F:translation initiation factor activity"/>
    <property type="evidence" value="ECO:0007669"/>
    <property type="project" value="UniProtKB-UniRule"/>
</dbReference>
<evidence type="ECO:0000256" key="27">
    <source>
        <dbReference type="ARBA" id="ARBA00052209"/>
    </source>
</evidence>
<comment type="similarity">
    <text evidence="5">Belongs to the glycosyltransferase 2 family. GalNAc-T subfamily.</text>
</comment>
<dbReference type="OrthoDB" id="5988548at2759"/>
<dbReference type="InterPro" id="IPR009374">
    <property type="entry name" value="eIF3k"/>
</dbReference>
<dbReference type="Pfam" id="PF10075">
    <property type="entry name" value="CSN8_PSD8_EIF3K"/>
    <property type="match status" value="1"/>
</dbReference>
<dbReference type="Gene3D" id="3.90.550.10">
    <property type="entry name" value="Spore Coat Polysaccharide Biosynthesis Protein SpsA, Chain A"/>
    <property type="match status" value="1"/>
</dbReference>
<dbReference type="GO" id="GO:0030246">
    <property type="term" value="F:carbohydrate binding"/>
    <property type="evidence" value="ECO:0007669"/>
    <property type="project" value="UniProtKB-KW"/>
</dbReference>
<name>A0A1J1IJI8_9DIPT</name>
<dbReference type="CDD" id="cd23433">
    <property type="entry name" value="beta-trefoil_Ricin_GALNT1-like"/>
    <property type="match status" value="1"/>
</dbReference>
<dbReference type="PROSITE" id="PS51321">
    <property type="entry name" value="TFIIS_CENTRAL"/>
    <property type="match status" value="1"/>
</dbReference>
<proteinExistence type="inferred from homology"/>